<name>F8KPS4_HELBC</name>
<dbReference type="KEGG" id="hbi:HBZC1_18280"/>
<evidence type="ECO:0000313" key="1">
    <source>
        <dbReference type="EMBL" id="CCB80814.1"/>
    </source>
</evidence>
<dbReference type="HOGENOM" id="CLU_3270965_0_0_7"/>
<sequence>MRLLCPPVRITQGMSVILKARISYHFKEISAQIVAVFGILA</sequence>
<keyword evidence="2" id="KW-1185">Reference proteome</keyword>
<evidence type="ECO:0000313" key="2">
    <source>
        <dbReference type="Proteomes" id="UP000008387"/>
    </source>
</evidence>
<organism evidence="1 2">
    <name type="scientific">Helicobacter bizzozeronii (strain CIII-1)</name>
    <dbReference type="NCBI Taxonomy" id="1002804"/>
    <lineage>
        <taxon>Bacteria</taxon>
        <taxon>Pseudomonadati</taxon>
        <taxon>Campylobacterota</taxon>
        <taxon>Epsilonproteobacteria</taxon>
        <taxon>Campylobacterales</taxon>
        <taxon>Helicobacteraceae</taxon>
        <taxon>Helicobacter</taxon>
    </lineage>
</organism>
<dbReference type="Proteomes" id="UP000008387">
    <property type="component" value="Chromosome"/>
</dbReference>
<gene>
    <name evidence="1" type="ordered locus">HBZC1_18280</name>
</gene>
<dbReference type="AlphaFoldDB" id="F8KPS4"/>
<dbReference type="EMBL" id="FR871757">
    <property type="protein sequence ID" value="CCB80814.1"/>
    <property type="molecule type" value="Genomic_DNA"/>
</dbReference>
<reference evidence="1 2" key="1">
    <citation type="journal article" date="2011" name="J. Bacteriol.">
        <title>Genome sequence of Helicobacter bizzozeronii strain CIII-1, an isolate from human gastric mucosa.</title>
        <authorList>
            <person name="Schott T."/>
            <person name="Rossi M."/>
            <person name="Hanninen M.L."/>
        </authorList>
    </citation>
    <scope>NUCLEOTIDE SEQUENCE [LARGE SCALE GENOMIC DNA]</scope>
    <source>
        <strain evidence="1 2">CIII-1</strain>
    </source>
</reference>
<proteinExistence type="predicted"/>
<protein>
    <submittedName>
        <fullName evidence="1">Uncharacterized protein</fullName>
    </submittedName>
</protein>
<accession>F8KPS4</accession>